<dbReference type="Proteomes" id="UP000242205">
    <property type="component" value="Chromosome"/>
</dbReference>
<reference evidence="2 3" key="1">
    <citation type="submission" date="2018-01" db="EMBL/GenBank/DDBJ databases">
        <authorList>
            <person name="Fu G.-Y."/>
        </authorList>
    </citation>
    <scope>NUCLEOTIDE SEQUENCE [LARGE SCALE GENOMIC DNA]</scope>
    <source>
        <strain evidence="2 3">SY39</strain>
    </source>
</reference>
<keyword evidence="3" id="KW-1185">Reference proteome</keyword>
<proteinExistence type="predicted"/>
<protein>
    <recommendedName>
        <fullName evidence="4">Type II secretion system protein GspC N-terminal domain-containing protein</fullName>
    </recommendedName>
</protein>
<dbReference type="AlphaFoldDB" id="A0A2I6S924"/>
<evidence type="ECO:0000313" key="3">
    <source>
        <dbReference type="Proteomes" id="UP000242205"/>
    </source>
</evidence>
<feature type="region of interest" description="Disordered" evidence="1">
    <location>
        <begin position="135"/>
        <end position="207"/>
    </location>
</feature>
<evidence type="ECO:0008006" key="4">
    <source>
        <dbReference type="Google" id="ProtNLM"/>
    </source>
</evidence>
<gene>
    <name evidence="2" type="ORF">C0099_12900</name>
</gene>
<evidence type="ECO:0000256" key="1">
    <source>
        <dbReference type="SAM" id="MobiDB-lite"/>
    </source>
</evidence>
<evidence type="ECO:0000313" key="2">
    <source>
        <dbReference type="EMBL" id="AUN95752.1"/>
    </source>
</evidence>
<feature type="compositionally biased region" description="Basic and acidic residues" evidence="1">
    <location>
        <begin position="173"/>
        <end position="207"/>
    </location>
</feature>
<dbReference type="KEGG" id="atw:C0099_12900"/>
<organism evidence="2 3">
    <name type="scientific">Pseudazoarcus pumilus</name>
    <dbReference type="NCBI Taxonomy" id="2067960"/>
    <lineage>
        <taxon>Bacteria</taxon>
        <taxon>Pseudomonadati</taxon>
        <taxon>Pseudomonadota</taxon>
        <taxon>Betaproteobacteria</taxon>
        <taxon>Rhodocyclales</taxon>
        <taxon>Zoogloeaceae</taxon>
        <taxon>Pseudazoarcus</taxon>
    </lineage>
</organism>
<dbReference type="EMBL" id="CP025682">
    <property type="protein sequence ID" value="AUN95752.1"/>
    <property type="molecule type" value="Genomic_DNA"/>
</dbReference>
<sequence>MAINLALLLGIAGLWLAGSTSWSPPSAVAPDEAMLAFPDARAPAAGYSVERIVARPLFAADRRPMAEDEPATEQSAETPEIVDNLDGMRLTGLVGEGASAIAIVEHEGVSRRIEVGQSIEGWRLDAIEPGVAVFSGPDGRSRRVEMSRPSLLSGAAGGAAAEPAARGSAPAARRGERLRERISRPAGENVERRGPSRSARNQDRSDR</sequence>
<name>A0A2I6S924_9RHOO</name>
<accession>A0A2I6S924</accession>
<feature type="compositionally biased region" description="Low complexity" evidence="1">
    <location>
        <begin position="147"/>
        <end position="172"/>
    </location>
</feature>